<feature type="binding site" evidence="16">
    <location>
        <begin position="310"/>
        <end position="314"/>
    </location>
    <ligand>
        <name>ATP</name>
        <dbReference type="ChEBI" id="CHEBI:30616"/>
    </ligand>
</feature>
<dbReference type="GeneTree" id="ENSGT00950000182772"/>
<dbReference type="PROSITE" id="PS00112">
    <property type="entry name" value="PHOSPHAGEN_KINASE"/>
    <property type="match status" value="1"/>
</dbReference>
<dbReference type="PANTHER" id="PTHR11547:SF19">
    <property type="entry name" value="CREATINE KINASE S-TYPE, MITOCHONDRIAL"/>
    <property type="match status" value="1"/>
</dbReference>
<evidence type="ECO:0000313" key="20">
    <source>
        <dbReference type="Ensembl" id="ENSCLMP00005038342.1"/>
    </source>
</evidence>
<feature type="binding site" evidence="16">
    <location>
        <position position="209"/>
    </location>
    <ligand>
        <name>ATP</name>
        <dbReference type="ChEBI" id="CHEBI:30616"/>
    </ligand>
</feature>
<reference evidence="20" key="1">
    <citation type="submission" date="2025-08" db="UniProtKB">
        <authorList>
            <consortium name="Ensembl"/>
        </authorList>
    </citation>
    <scope>IDENTIFICATION</scope>
</reference>
<dbReference type="PROSITE" id="PS51509">
    <property type="entry name" value="PHOSPHAGEN_KINASE_N"/>
    <property type="match status" value="1"/>
</dbReference>
<sequence length="402" mass="44771">MANSFTRLISGRNTAVLLAGLGAGTMATGFLLSLKVPLQSIHRLTSFLSCSSDFPDLRKHNNCMSAALTPAIYGKLRDKVTPNNWTLDQSIQTGVDNPGHPFIKTVGCVAGDEESYEVSEVKDRHNGDDSSSSVTGGVFDEKYVLSSRVRTGRSIRGLSLPPACSRAERREVERVVVTALAGLKGDLAGRYYSLGDMTDKQQQQLIDDHFLFDKPISPLLTCAFMARDWPDARGIWHNNDKTFLIWVNEEDHTRVISMEKGGNMKRVFERFCSGLKQVEHLIQERGWEFMWNERLGYILTCPSNLGTGLRAGVHVRLPKLSKDPRFSKILDNLRLQKRGTGGVDTAATGDTFDISNNDRLGKSEVELVQMLVDGVNHLIECEKKLERGQDFKVPAPVAQFRK</sequence>
<evidence type="ECO:0000256" key="15">
    <source>
        <dbReference type="PROSITE-ProRule" id="PRU00842"/>
    </source>
</evidence>
<dbReference type="Proteomes" id="UP000694565">
    <property type="component" value="Unplaced"/>
</dbReference>
<feature type="domain" description="Phosphagen kinase N-terminal" evidence="18">
    <location>
        <begin position="46"/>
        <end position="132"/>
    </location>
</feature>
<reference evidence="20" key="2">
    <citation type="submission" date="2025-09" db="UniProtKB">
        <authorList>
            <consortium name="Ensembl"/>
        </authorList>
    </citation>
    <scope>IDENTIFICATION</scope>
</reference>
<keyword evidence="5 16" id="KW-0547">Nucleotide-binding</keyword>
<evidence type="ECO:0000259" key="19">
    <source>
        <dbReference type="PROSITE" id="PS51510"/>
    </source>
</evidence>
<evidence type="ECO:0000259" key="18">
    <source>
        <dbReference type="PROSITE" id="PS51509"/>
    </source>
</evidence>
<evidence type="ECO:0000256" key="10">
    <source>
        <dbReference type="ARBA" id="ARBA00023128"/>
    </source>
</evidence>
<dbReference type="GO" id="GO:0046314">
    <property type="term" value="P:phosphocreatine biosynthetic process"/>
    <property type="evidence" value="ECO:0007669"/>
    <property type="project" value="InterPro"/>
</dbReference>
<feature type="binding site" evidence="16">
    <location>
        <position position="254"/>
    </location>
    <ligand>
        <name>ATP</name>
        <dbReference type="ChEBI" id="CHEBI:30616"/>
    </ligand>
</feature>
<dbReference type="GO" id="GO:0004111">
    <property type="term" value="F:creatine kinase activity"/>
    <property type="evidence" value="ECO:0007669"/>
    <property type="project" value="UniProtKB-EC"/>
</dbReference>
<proteinExistence type="inferred from homology"/>
<evidence type="ECO:0000256" key="16">
    <source>
        <dbReference type="PROSITE-ProRule" id="PRU00843"/>
    </source>
</evidence>
<dbReference type="Ensembl" id="ENSCLMT00005039815.1">
    <property type="protein sequence ID" value="ENSCLMP00005038342.1"/>
    <property type="gene ID" value="ENSCLMG00005018159.1"/>
</dbReference>
<evidence type="ECO:0000256" key="2">
    <source>
        <dbReference type="ARBA" id="ARBA00006798"/>
    </source>
</evidence>
<evidence type="ECO:0000256" key="4">
    <source>
        <dbReference type="ARBA" id="ARBA00022679"/>
    </source>
</evidence>
<keyword evidence="21" id="KW-1185">Reference proteome</keyword>
<dbReference type="EC" id="2.7.3.2" evidence="3"/>
<dbReference type="CDD" id="cd00716">
    <property type="entry name" value="creatine_kinase_like"/>
    <property type="match status" value="1"/>
</dbReference>
<evidence type="ECO:0000256" key="13">
    <source>
        <dbReference type="ARBA" id="ARBA00040385"/>
    </source>
</evidence>
<dbReference type="InterPro" id="IPR036802">
    <property type="entry name" value="ATP-guanido_PTrfase_N_sf"/>
</dbReference>
<comment type="function">
    <text evidence="12">Reversibly catalyzes the transfer of phosphate between ATP and various phosphogens (e.g. creatine phosphate). Creatine kinase isoenzymes play a central role in energy transduction in tissues with large, fluctuating energy demands, such as skeletal muscle, heart, brain and spermatozoa.</text>
</comment>
<evidence type="ECO:0000256" key="14">
    <source>
        <dbReference type="ARBA" id="ARBA00041865"/>
    </source>
</evidence>
<dbReference type="SUPFAM" id="SSF55931">
    <property type="entry name" value="Glutamine synthetase/guanido kinase"/>
    <property type="match status" value="1"/>
</dbReference>
<comment type="subcellular location">
    <subcellularLocation>
        <location evidence="1">Mitochondrion inner membrane</location>
        <topology evidence="1">Peripheral membrane protein</topology>
        <orientation evidence="1">Intermembrane side</orientation>
    </subcellularLocation>
</comment>
<evidence type="ECO:0000256" key="1">
    <source>
        <dbReference type="ARBA" id="ARBA00004137"/>
    </source>
</evidence>
<name>A0A8C3A6U5_CYCLU</name>
<dbReference type="InterPro" id="IPR022414">
    <property type="entry name" value="ATP-guanido_PTrfase_cat"/>
</dbReference>
<evidence type="ECO:0000313" key="21">
    <source>
        <dbReference type="Proteomes" id="UP000694565"/>
    </source>
</evidence>
<keyword evidence="10" id="KW-0496">Mitochondrion</keyword>
<feature type="binding site" evidence="16">
    <location>
        <begin position="146"/>
        <end position="150"/>
    </location>
    <ligand>
        <name>ATP</name>
        <dbReference type="ChEBI" id="CHEBI:30616"/>
    </ligand>
</feature>
<evidence type="ECO:0000256" key="6">
    <source>
        <dbReference type="ARBA" id="ARBA00022777"/>
    </source>
</evidence>
<dbReference type="SUPFAM" id="SSF48034">
    <property type="entry name" value="Guanido kinase N-terminal domain"/>
    <property type="match status" value="1"/>
</dbReference>
<evidence type="ECO:0000256" key="12">
    <source>
        <dbReference type="ARBA" id="ARBA00037274"/>
    </source>
</evidence>
<keyword evidence="7" id="KW-0999">Mitochondrion inner membrane</keyword>
<evidence type="ECO:0000256" key="5">
    <source>
        <dbReference type="ARBA" id="ARBA00022741"/>
    </source>
</evidence>
<evidence type="ECO:0000256" key="9">
    <source>
        <dbReference type="ARBA" id="ARBA00022946"/>
    </source>
</evidence>
<dbReference type="Pfam" id="PF02807">
    <property type="entry name" value="ATP-gua_PtransN"/>
    <property type="match status" value="1"/>
</dbReference>
<evidence type="ECO:0000256" key="11">
    <source>
        <dbReference type="ARBA" id="ARBA00023136"/>
    </source>
</evidence>
<keyword evidence="6 16" id="KW-0418">Kinase</keyword>
<evidence type="ECO:0000256" key="3">
    <source>
        <dbReference type="ARBA" id="ARBA00012231"/>
    </source>
</evidence>
<dbReference type="Gene3D" id="3.30.590.10">
    <property type="entry name" value="Glutamine synthetase/guanido kinase, catalytic domain"/>
    <property type="match status" value="1"/>
</dbReference>
<protein>
    <recommendedName>
        <fullName evidence="13">Creatine kinase S-type, mitochondrial</fullName>
        <ecNumber evidence="3">2.7.3.2</ecNumber>
    </recommendedName>
    <alternativeName>
        <fullName evidence="14">Sarcomeric mitochondrial creatine kinase</fullName>
    </alternativeName>
</protein>
<evidence type="ECO:0000256" key="17">
    <source>
        <dbReference type="RuleBase" id="RU000505"/>
    </source>
</evidence>
<dbReference type="AlphaFoldDB" id="A0A8C3A6U5"/>
<dbReference type="InterPro" id="IPR014746">
    <property type="entry name" value="Gln_synth/guanido_kin_cat_dom"/>
</dbReference>
<dbReference type="PROSITE" id="PS51510">
    <property type="entry name" value="PHOSPHAGEN_KINASE_C"/>
    <property type="match status" value="1"/>
</dbReference>
<dbReference type="GO" id="GO:0005524">
    <property type="term" value="F:ATP binding"/>
    <property type="evidence" value="ECO:0007669"/>
    <property type="project" value="UniProtKB-UniRule"/>
</dbReference>
<dbReference type="Pfam" id="PF00217">
    <property type="entry name" value="ATP-gua_Ptrans"/>
    <property type="match status" value="1"/>
</dbReference>
<keyword evidence="4 16" id="KW-0808">Transferase</keyword>
<dbReference type="InterPro" id="IPR000749">
    <property type="entry name" value="ATP-guanido_PTrfase"/>
</dbReference>
<feature type="binding site" evidence="16">
    <location>
        <begin position="338"/>
        <end position="343"/>
    </location>
    <ligand>
        <name>ATP</name>
        <dbReference type="ChEBI" id="CHEBI:30616"/>
    </ligand>
</feature>
<evidence type="ECO:0000256" key="8">
    <source>
        <dbReference type="ARBA" id="ARBA00022840"/>
    </source>
</evidence>
<feature type="domain" description="Phosphagen kinase C-terminal" evidence="19">
    <location>
        <begin position="143"/>
        <end position="385"/>
    </location>
</feature>
<dbReference type="InterPro" id="IPR022413">
    <property type="entry name" value="ATP-guanido_PTrfase_N"/>
</dbReference>
<dbReference type="GO" id="GO:0005743">
    <property type="term" value="C:mitochondrial inner membrane"/>
    <property type="evidence" value="ECO:0007669"/>
    <property type="project" value="UniProtKB-SubCell"/>
</dbReference>
<dbReference type="PANTHER" id="PTHR11547">
    <property type="entry name" value="ARGININE OR CREATINE KINASE"/>
    <property type="match status" value="1"/>
</dbReference>
<keyword evidence="8 16" id="KW-0067">ATP-binding</keyword>
<dbReference type="InterPro" id="IPR022415">
    <property type="entry name" value="ATP-guanido_PTrfase_AS"/>
</dbReference>
<keyword evidence="9" id="KW-0809">Transit peptide</keyword>
<accession>A0A8C3A6U5</accession>
<dbReference type="Gene3D" id="1.10.135.10">
    <property type="entry name" value="ATP:guanido phosphotransferase, N-terminal domain"/>
    <property type="match status" value="1"/>
</dbReference>
<dbReference type="FunFam" id="3.30.590.10:FF:000002">
    <property type="entry name" value="Creatine kinase S-type, mitochondrial"/>
    <property type="match status" value="1"/>
</dbReference>
<comment type="similarity">
    <text evidence="2 15 17">Belongs to the ATP:guanido phosphotransferase family.</text>
</comment>
<evidence type="ECO:0000256" key="7">
    <source>
        <dbReference type="ARBA" id="ARBA00022792"/>
    </source>
</evidence>
<organism evidence="20 21">
    <name type="scientific">Cyclopterus lumpus</name>
    <name type="common">Lumpsucker</name>
    <dbReference type="NCBI Taxonomy" id="8103"/>
    <lineage>
        <taxon>Eukaryota</taxon>
        <taxon>Metazoa</taxon>
        <taxon>Chordata</taxon>
        <taxon>Craniata</taxon>
        <taxon>Vertebrata</taxon>
        <taxon>Euteleostomi</taxon>
        <taxon>Actinopterygii</taxon>
        <taxon>Neopterygii</taxon>
        <taxon>Teleostei</taxon>
        <taxon>Neoteleostei</taxon>
        <taxon>Acanthomorphata</taxon>
        <taxon>Eupercaria</taxon>
        <taxon>Perciformes</taxon>
        <taxon>Cottioidei</taxon>
        <taxon>Cottales</taxon>
        <taxon>Cyclopteridae</taxon>
        <taxon>Cyclopterus</taxon>
    </lineage>
</organism>
<keyword evidence="11" id="KW-0472">Membrane</keyword>